<keyword evidence="8" id="KW-1185">Reference proteome</keyword>
<proteinExistence type="inferred from homology"/>
<comment type="caution">
    <text evidence="7">The sequence shown here is derived from an EMBL/GenBank/DDBJ whole genome shotgun (WGS) entry which is preliminary data.</text>
</comment>
<feature type="chain" id="PRO_5044012017" description="Non-specific lipid-transfer protein" evidence="5">
    <location>
        <begin position="20"/>
        <end position="133"/>
    </location>
</feature>
<dbReference type="GO" id="GO:0006869">
    <property type="term" value="P:lipid transport"/>
    <property type="evidence" value="ECO:0007669"/>
    <property type="project" value="InterPro"/>
</dbReference>
<evidence type="ECO:0000313" key="8">
    <source>
        <dbReference type="Proteomes" id="UP000826271"/>
    </source>
</evidence>
<evidence type="ECO:0000259" key="6">
    <source>
        <dbReference type="SMART" id="SM00499"/>
    </source>
</evidence>
<dbReference type="InterPro" id="IPR000528">
    <property type="entry name" value="Plant_nsLTP"/>
</dbReference>
<evidence type="ECO:0000256" key="4">
    <source>
        <dbReference type="RuleBase" id="RU000628"/>
    </source>
</evidence>
<dbReference type="PANTHER" id="PTHR33076">
    <property type="entry name" value="NON-SPECIFIC LIPID-TRANSFER PROTEIN 2-RELATED"/>
    <property type="match status" value="1"/>
</dbReference>
<feature type="domain" description="Bifunctional inhibitor/plant lipid transfer protein/seed storage helical" evidence="6">
    <location>
        <begin position="28"/>
        <end position="111"/>
    </location>
</feature>
<name>A0AAV6Y085_9LAMI</name>
<sequence length="133" mass="13591">MKGGVVVIIAVVLAVVALAATPGEAVSCGDIQSSLSPCIAYLTGSGEPSESCCSGVRSLQASLQSQQDRQTACNCMKSAASSYGVQPNNAAALPGKCGVSIGVNINPNVECSQAKAEELRSNVRFQCLDRVVK</sequence>
<dbReference type="Pfam" id="PF00234">
    <property type="entry name" value="Tryp_alpha_amyl"/>
    <property type="match status" value="1"/>
</dbReference>
<protein>
    <recommendedName>
        <fullName evidence="4">Non-specific lipid-transfer protein</fullName>
    </recommendedName>
</protein>
<dbReference type="AlphaFoldDB" id="A0AAV6Y085"/>
<dbReference type="Gene3D" id="1.10.110.10">
    <property type="entry name" value="Plant lipid-transfer and hydrophobic proteins"/>
    <property type="match status" value="1"/>
</dbReference>
<gene>
    <name evidence="7" type="ORF">BUALT_Bualt04G0146100</name>
</gene>
<dbReference type="InterPro" id="IPR036312">
    <property type="entry name" value="Bifun_inhib/LTP/seed_sf"/>
</dbReference>
<reference evidence="7" key="1">
    <citation type="submission" date="2019-10" db="EMBL/GenBank/DDBJ databases">
        <authorList>
            <person name="Zhang R."/>
            <person name="Pan Y."/>
            <person name="Wang J."/>
            <person name="Ma R."/>
            <person name="Yu S."/>
        </authorList>
    </citation>
    <scope>NUCLEOTIDE SEQUENCE</scope>
    <source>
        <strain evidence="7">LA-IB0</strain>
        <tissue evidence="7">Leaf</tissue>
    </source>
</reference>
<comment type="function">
    <text evidence="4">Plant non-specific lipid-transfer proteins transfer phospholipids as well as galactolipids across membranes. May play a role in wax or cutin deposition in the cell walls of expanding epidermal cells and certain secretory tissues.</text>
</comment>
<keyword evidence="5" id="KW-0732">Signal</keyword>
<dbReference type="CDD" id="cd01960">
    <property type="entry name" value="nsLTP1"/>
    <property type="match status" value="1"/>
</dbReference>
<evidence type="ECO:0000256" key="5">
    <source>
        <dbReference type="SAM" id="SignalP"/>
    </source>
</evidence>
<evidence type="ECO:0000256" key="1">
    <source>
        <dbReference type="ARBA" id="ARBA00009748"/>
    </source>
</evidence>
<dbReference type="EMBL" id="WHWC01000004">
    <property type="protein sequence ID" value="KAG8384705.1"/>
    <property type="molecule type" value="Genomic_DNA"/>
</dbReference>
<dbReference type="InterPro" id="IPR016140">
    <property type="entry name" value="Bifunc_inhib/LTP/seed_store"/>
</dbReference>
<feature type="signal peptide" evidence="5">
    <location>
        <begin position="1"/>
        <end position="19"/>
    </location>
</feature>
<keyword evidence="3 4" id="KW-0446">Lipid-binding</keyword>
<accession>A0AAV6Y085</accession>
<dbReference type="SMART" id="SM00499">
    <property type="entry name" value="AAI"/>
    <property type="match status" value="1"/>
</dbReference>
<dbReference type="SUPFAM" id="SSF47699">
    <property type="entry name" value="Bifunctional inhibitor/lipid-transfer protein/seed storage 2S albumin"/>
    <property type="match status" value="1"/>
</dbReference>
<organism evidence="7 8">
    <name type="scientific">Buddleja alternifolia</name>
    <dbReference type="NCBI Taxonomy" id="168488"/>
    <lineage>
        <taxon>Eukaryota</taxon>
        <taxon>Viridiplantae</taxon>
        <taxon>Streptophyta</taxon>
        <taxon>Embryophyta</taxon>
        <taxon>Tracheophyta</taxon>
        <taxon>Spermatophyta</taxon>
        <taxon>Magnoliopsida</taxon>
        <taxon>eudicotyledons</taxon>
        <taxon>Gunneridae</taxon>
        <taxon>Pentapetalae</taxon>
        <taxon>asterids</taxon>
        <taxon>lamiids</taxon>
        <taxon>Lamiales</taxon>
        <taxon>Scrophulariaceae</taxon>
        <taxon>Buddlejeae</taxon>
        <taxon>Buddleja</taxon>
    </lineage>
</organism>
<comment type="similarity">
    <text evidence="1 4">Belongs to the plant LTP family.</text>
</comment>
<keyword evidence="2 4" id="KW-0813">Transport</keyword>
<evidence type="ECO:0000313" key="7">
    <source>
        <dbReference type="EMBL" id="KAG8384705.1"/>
    </source>
</evidence>
<evidence type="ECO:0000256" key="2">
    <source>
        <dbReference type="ARBA" id="ARBA00022448"/>
    </source>
</evidence>
<dbReference type="PRINTS" id="PR00382">
    <property type="entry name" value="LIPIDTRNSFER"/>
</dbReference>
<dbReference type="Proteomes" id="UP000826271">
    <property type="component" value="Unassembled WGS sequence"/>
</dbReference>
<evidence type="ECO:0000256" key="3">
    <source>
        <dbReference type="ARBA" id="ARBA00023121"/>
    </source>
</evidence>
<dbReference type="GO" id="GO:0008289">
    <property type="term" value="F:lipid binding"/>
    <property type="evidence" value="ECO:0007669"/>
    <property type="project" value="UniProtKB-KW"/>
</dbReference>